<comment type="caution">
    <text evidence="8">The sequence shown here is derived from an EMBL/GenBank/DDBJ whole genome shotgun (WGS) entry which is preliminary data.</text>
</comment>
<feature type="region of interest" description="Disordered" evidence="6">
    <location>
        <begin position="415"/>
        <end position="483"/>
    </location>
</feature>
<dbReference type="PANTHER" id="PTHR46064">
    <property type="entry name" value="QUEUINE TRNA-RIBOSYLTRANSFERASE ACCESSORY SUBUNIT 2"/>
    <property type="match status" value="1"/>
</dbReference>
<feature type="binding site" evidence="5">
    <location>
        <position position="344"/>
    </location>
    <ligand>
        <name>Zn(2+)</name>
        <dbReference type="ChEBI" id="CHEBI:29105"/>
    </ligand>
</feature>
<evidence type="ECO:0000259" key="7">
    <source>
        <dbReference type="Pfam" id="PF01702"/>
    </source>
</evidence>
<dbReference type="HAMAP" id="MF_03043">
    <property type="entry name" value="QTRT2"/>
    <property type="match status" value="1"/>
</dbReference>
<dbReference type="InterPro" id="IPR002616">
    <property type="entry name" value="tRNA_ribo_trans-like"/>
</dbReference>
<evidence type="ECO:0000313" key="9">
    <source>
        <dbReference type="Proteomes" id="UP000813385"/>
    </source>
</evidence>
<dbReference type="NCBIfam" id="TIGR00449">
    <property type="entry name" value="tgt_general"/>
    <property type="match status" value="1"/>
</dbReference>
<dbReference type="Gene3D" id="3.20.20.105">
    <property type="entry name" value="Queuine tRNA-ribosyltransferase-like"/>
    <property type="match status" value="1"/>
</dbReference>
<dbReference type="GO" id="GO:0008479">
    <property type="term" value="F:tRNA-guanosine(34) queuine transglycosylase activity"/>
    <property type="evidence" value="ECO:0007669"/>
    <property type="project" value="UniProtKB-UniRule"/>
</dbReference>
<dbReference type="Pfam" id="PF01702">
    <property type="entry name" value="TGT"/>
    <property type="match status" value="1"/>
</dbReference>
<reference evidence="8" key="1">
    <citation type="journal article" date="2021" name="Nat. Commun.">
        <title>Genetic determinants of endophytism in the Arabidopsis root mycobiome.</title>
        <authorList>
            <person name="Mesny F."/>
            <person name="Miyauchi S."/>
            <person name="Thiergart T."/>
            <person name="Pickel B."/>
            <person name="Atanasova L."/>
            <person name="Karlsson M."/>
            <person name="Huettel B."/>
            <person name="Barry K.W."/>
            <person name="Haridas S."/>
            <person name="Chen C."/>
            <person name="Bauer D."/>
            <person name="Andreopoulos W."/>
            <person name="Pangilinan J."/>
            <person name="LaButti K."/>
            <person name="Riley R."/>
            <person name="Lipzen A."/>
            <person name="Clum A."/>
            <person name="Drula E."/>
            <person name="Henrissat B."/>
            <person name="Kohler A."/>
            <person name="Grigoriev I.V."/>
            <person name="Martin F.M."/>
            <person name="Hacquard S."/>
        </authorList>
    </citation>
    <scope>NUCLEOTIDE SEQUENCE</scope>
    <source>
        <strain evidence="8">MPI-CAGE-AT-0016</strain>
    </source>
</reference>
<dbReference type="SUPFAM" id="SSF51713">
    <property type="entry name" value="tRNA-guanine transglycosylase"/>
    <property type="match status" value="1"/>
</dbReference>
<comment type="function">
    <text evidence="5">Non-catalytic subunit of the queuine tRNA-ribosyltransferase (TGT) that catalyzes the base-exchange of a guanine (G) residue with queuine (Q) at position 34 (anticodon wobble position) in tRNAs with GU(N) anticodons (tRNA-Asp, -Asn, -His and -Tyr), resulting in the hypermodified nucleoside queuosine (7-(((4,5-cis-dihydroxy-2-cyclopenten-1-yl)amino)methyl)-7-deazaguanosine).</text>
</comment>
<dbReference type="EMBL" id="JAGPXD010000003">
    <property type="protein sequence ID" value="KAH7362642.1"/>
    <property type="molecule type" value="Genomic_DNA"/>
</dbReference>
<feature type="binding site" evidence="5">
    <location>
        <position position="373"/>
    </location>
    <ligand>
        <name>Zn(2+)</name>
        <dbReference type="ChEBI" id="CHEBI:29105"/>
    </ligand>
</feature>
<feature type="binding site" evidence="5">
    <location>
        <position position="342"/>
    </location>
    <ligand>
        <name>Zn(2+)</name>
        <dbReference type="ChEBI" id="CHEBI:29105"/>
    </ligand>
</feature>
<keyword evidence="2 5" id="KW-0819">tRNA processing</keyword>
<keyword evidence="1 5" id="KW-0963">Cytoplasm</keyword>
<comment type="subunit">
    <text evidence="5">Heterodimer of a catalytic subunit and an accessory subunit.</text>
</comment>
<comment type="subcellular location">
    <subcellularLocation>
        <location evidence="5">Cytoplasm</location>
    </subcellularLocation>
</comment>
<accession>A0A8K0TH71</accession>
<organism evidence="8 9">
    <name type="scientific">Plectosphaerella cucumerina</name>
    <dbReference type="NCBI Taxonomy" id="40658"/>
    <lineage>
        <taxon>Eukaryota</taxon>
        <taxon>Fungi</taxon>
        <taxon>Dikarya</taxon>
        <taxon>Ascomycota</taxon>
        <taxon>Pezizomycotina</taxon>
        <taxon>Sordariomycetes</taxon>
        <taxon>Hypocreomycetidae</taxon>
        <taxon>Glomerellales</taxon>
        <taxon>Plectosphaerellaceae</taxon>
        <taxon>Plectosphaerella</taxon>
    </lineage>
</organism>
<evidence type="ECO:0000256" key="2">
    <source>
        <dbReference type="ARBA" id="ARBA00022694"/>
    </source>
</evidence>
<feature type="compositionally biased region" description="Basic and acidic residues" evidence="6">
    <location>
        <begin position="467"/>
        <end position="483"/>
    </location>
</feature>
<evidence type="ECO:0000256" key="1">
    <source>
        <dbReference type="ARBA" id="ARBA00022490"/>
    </source>
</evidence>
<keyword evidence="4 5" id="KW-0862">Zinc</keyword>
<comment type="cofactor">
    <cofactor evidence="5">
        <name>Zn(2+)</name>
        <dbReference type="ChEBI" id="CHEBI:29105"/>
    </cofactor>
    <text evidence="5">Binds 1 zinc ion per subunit.</text>
</comment>
<gene>
    <name evidence="8" type="ORF">B0T11DRAFT_86365</name>
</gene>
<sequence length="483" mass="52370">MVTMTADSTLGNGSQSTDMAFQLLKKGVAGSAARIGRLALPNRRPIDTPNFVASTSRGAVPHVTPDNLAKHTTFGGAYMALEDFFEKKEPPILRFPSQSRPLHDFTCFPADMTTILAPRRTQAVTTPTGNGSTFISIWTSTGYTTITIDAYASAVETLRPDIAIAPADLFHTSKSPPTKKLVRMAERTEEWSIQFLKPQRQARFQERGIAIFAPVLAVPYPIQWEYLNHLVDSHQGTGALAGLAIQDVALLPDLIENYTPLEPLARLSLDAPATPQMILRQISAGVDICTVPFLNAVSDSGVALTFTFPPPMQEPGQPALPLGSDMWTPDHVTAREPLREGCQCYVCTKHHRAFIHHLLDAKEMLGWALLQIHNHQVLADFFAGVRAALADGSFEELAARFEAVYEGELPAGTGSRPRARGYHLKSGPSAEKINEAPWENYNKADGPTVGAAAAAADGIETPLVPDEDSRALDSKGFAERTGP</sequence>
<dbReference type="GO" id="GO:0005737">
    <property type="term" value="C:cytoplasm"/>
    <property type="evidence" value="ECO:0007669"/>
    <property type="project" value="UniProtKB-SubCell"/>
</dbReference>
<feature type="domain" description="tRNA-guanine(15) transglycosylase-like" evidence="7">
    <location>
        <begin position="32"/>
        <end position="405"/>
    </location>
</feature>
<dbReference type="GO" id="GO:0006400">
    <property type="term" value="P:tRNA modification"/>
    <property type="evidence" value="ECO:0007669"/>
    <property type="project" value="InterPro"/>
</dbReference>
<dbReference type="InterPro" id="IPR036511">
    <property type="entry name" value="TGT-like_sf"/>
</dbReference>
<name>A0A8K0TH71_9PEZI</name>
<keyword evidence="9" id="KW-1185">Reference proteome</keyword>
<dbReference type="OrthoDB" id="27601at2759"/>
<evidence type="ECO:0000313" key="8">
    <source>
        <dbReference type="EMBL" id="KAH7362642.1"/>
    </source>
</evidence>
<dbReference type="AlphaFoldDB" id="A0A8K0TH71"/>
<dbReference type="InterPro" id="IPR050852">
    <property type="entry name" value="Queuine_tRNA-ribosyltrfase"/>
</dbReference>
<dbReference type="InterPro" id="IPR028592">
    <property type="entry name" value="QTRTD1"/>
</dbReference>
<evidence type="ECO:0000256" key="3">
    <source>
        <dbReference type="ARBA" id="ARBA00022723"/>
    </source>
</evidence>
<evidence type="ECO:0000256" key="5">
    <source>
        <dbReference type="HAMAP-Rule" id="MF_03043"/>
    </source>
</evidence>
<keyword evidence="3 5" id="KW-0479">Metal-binding</keyword>
<feature type="binding site" evidence="5">
    <location>
        <position position="347"/>
    </location>
    <ligand>
        <name>Zn(2+)</name>
        <dbReference type="ChEBI" id="CHEBI:29105"/>
    </ligand>
</feature>
<proteinExistence type="inferred from homology"/>
<dbReference type="GO" id="GO:0046872">
    <property type="term" value="F:metal ion binding"/>
    <property type="evidence" value="ECO:0007669"/>
    <property type="project" value="UniProtKB-KW"/>
</dbReference>
<comment type="similarity">
    <text evidence="5">Belongs to the queuine tRNA-ribosyltransferase family. QTRT2 subfamily.</text>
</comment>
<evidence type="ECO:0000256" key="4">
    <source>
        <dbReference type="ARBA" id="ARBA00022833"/>
    </source>
</evidence>
<dbReference type="Proteomes" id="UP000813385">
    <property type="component" value="Unassembled WGS sequence"/>
</dbReference>
<dbReference type="PANTHER" id="PTHR46064:SF1">
    <property type="entry name" value="QUEUINE TRNA-RIBOSYLTRANSFERASE ACCESSORY SUBUNIT 2"/>
    <property type="match status" value="1"/>
</dbReference>
<evidence type="ECO:0000256" key="6">
    <source>
        <dbReference type="SAM" id="MobiDB-lite"/>
    </source>
</evidence>
<protein>
    <recommendedName>
        <fullName evidence="5">Queuine tRNA-ribosyltransferase accessory subunit 2</fullName>
    </recommendedName>
    <alternativeName>
        <fullName evidence="5">Queuine tRNA-ribosyltransferase domain-containing protein 1</fullName>
    </alternativeName>
</protein>